<evidence type="ECO:0000313" key="2">
    <source>
        <dbReference type="EMBL" id="CAF9930259.1"/>
    </source>
</evidence>
<feature type="compositionally biased region" description="Basic and acidic residues" evidence="1">
    <location>
        <begin position="181"/>
        <end position="190"/>
    </location>
</feature>
<accession>A0A8H3FTA9</accession>
<comment type="caution">
    <text evidence="2">The sequence shown here is derived from an EMBL/GenBank/DDBJ whole genome shotgun (WGS) entry which is preliminary data.</text>
</comment>
<dbReference type="AlphaFoldDB" id="A0A8H3FTA9"/>
<sequence length="251" mass="27249">MPWQQVSNLSKQIAESKTKDGNDPARQLIPAPPSPDDTGNQAKPESESESEDEAIDSYDPRACNTKQIYGGNPDHQDYRRTLRYFTNDAKIHVQPKTSIFDAPPRDSMHAKSTRSQPPGHFWGSEPPRLPTPDPLFVTDDWGNILSDHLHEIAEGMKDIAKDNNAALGGPPGRTIPSPVSKSERAHEPEPRSTSWAVGGAAEATNSDGEVTEAMIGEMEDWLIALEKFNLADEGEGQEGASLTGGDIGGKL</sequence>
<protein>
    <submittedName>
        <fullName evidence="2">Uncharacterized protein</fullName>
    </submittedName>
</protein>
<feature type="compositionally biased region" description="Acidic residues" evidence="1">
    <location>
        <begin position="47"/>
        <end position="56"/>
    </location>
</feature>
<feature type="region of interest" description="Disordered" evidence="1">
    <location>
        <begin position="1"/>
        <end position="77"/>
    </location>
</feature>
<name>A0A8H3FTA9_9LECA</name>
<feature type="compositionally biased region" description="Polar residues" evidence="1">
    <location>
        <begin position="1"/>
        <end position="13"/>
    </location>
</feature>
<keyword evidence="3" id="KW-1185">Reference proteome</keyword>
<dbReference type="Proteomes" id="UP000664203">
    <property type="component" value="Unassembled WGS sequence"/>
</dbReference>
<evidence type="ECO:0000256" key="1">
    <source>
        <dbReference type="SAM" id="MobiDB-lite"/>
    </source>
</evidence>
<feature type="region of interest" description="Disordered" evidence="1">
    <location>
        <begin position="230"/>
        <end position="251"/>
    </location>
</feature>
<reference evidence="2" key="1">
    <citation type="submission" date="2021-03" db="EMBL/GenBank/DDBJ databases">
        <authorList>
            <person name="Tagirdzhanova G."/>
        </authorList>
    </citation>
    <scope>NUCLEOTIDE SEQUENCE</scope>
</reference>
<evidence type="ECO:0000313" key="3">
    <source>
        <dbReference type="Proteomes" id="UP000664203"/>
    </source>
</evidence>
<feature type="region of interest" description="Disordered" evidence="1">
    <location>
        <begin position="162"/>
        <end position="208"/>
    </location>
</feature>
<gene>
    <name evidence="2" type="ORF">ALECFALPRED_004564</name>
</gene>
<dbReference type="EMBL" id="CAJPDR010000283">
    <property type="protein sequence ID" value="CAF9930259.1"/>
    <property type="molecule type" value="Genomic_DNA"/>
</dbReference>
<feature type="region of interest" description="Disordered" evidence="1">
    <location>
        <begin position="97"/>
        <end position="133"/>
    </location>
</feature>
<organism evidence="2 3">
    <name type="scientific">Alectoria fallacina</name>
    <dbReference type="NCBI Taxonomy" id="1903189"/>
    <lineage>
        <taxon>Eukaryota</taxon>
        <taxon>Fungi</taxon>
        <taxon>Dikarya</taxon>
        <taxon>Ascomycota</taxon>
        <taxon>Pezizomycotina</taxon>
        <taxon>Lecanoromycetes</taxon>
        <taxon>OSLEUM clade</taxon>
        <taxon>Lecanoromycetidae</taxon>
        <taxon>Lecanorales</taxon>
        <taxon>Lecanorineae</taxon>
        <taxon>Parmeliaceae</taxon>
        <taxon>Alectoria</taxon>
    </lineage>
</organism>
<proteinExistence type="predicted"/>
<feature type="compositionally biased region" description="Basic and acidic residues" evidence="1">
    <location>
        <begin position="14"/>
        <end position="23"/>
    </location>
</feature>
<dbReference type="OrthoDB" id="10330158at2759"/>